<dbReference type="Pfam" id="PF23872">
    <property type="entry name" value="DUF7227"/>
    <property type="match status" value="1"/>
</dbReference>
<proteinExistence type="predicted"/>
<sequence length="208" mass="22717">MKYHITKKSSNSKTGPIPVTTSPRDTCPKRCPLKNSGCYADGGPLRVHWDQVSKGKRGEDWATFMAQIRGLPDGQLWRHNQAGDLKAKSKTKKIDKQALNQLCSANEKKRGFTYTHYQVLEPGLTSEWNKDAISKANARGFTVNLSADSLGEADRLAELNIGPVTTTLPSETTSKTLRTPGGRSVLVCPAARNDKKRPTCEACGLCAT</sequence>
<feature type="compositionally biased region" description="Polar residues" evidence="1">
    <location>
        <begin position="8"/>
        <end position="24"/>
    </location>
</feature>
<feature type="domain" description="DUF7227" evidence="2">
    <location>
        <begin position="1"/>
        <end position="207"/>
    </location>
</feature>
<evidence type="ECO:0000256" key="1">
    <source>
        <dbReference type="SAM" id="MobiDB-lite"/>
    </source>
</evidence>
<name>X0RXX0_9ZZZZ</name>
<dbReference type="EMBL" id="BARS01005022">
    <property type="protein sequence ID" value="GAF67851.1"/>
    <property type="molecule type" value="Genomic_DNA"/>
</dbReference>
<feature type="non-terminal residue" evidence="3">
    <location>
        <position position="208"/>
    </location>
</feature>
<gene>
    <name evidence="3" type="ORF">S01H1_09834</name>
</gene>
<protein>
    <recommendedName>
        <fullName evidence="2">DUF7227 domain-containing protein</fullName>
    </recommendedName>
</protein>
<comment type="caution">
    <text evidence="3">The sequence shown here is derived from an EMBL/GenBank/DDBJ whole genome shotgun (WGS) entry which is preliminary data.</text>
</comment>
<evidence type="ECO:0000313" key="3">
    <source>
        <dbReference type="EMBL" id="GAF67851.1"/>
    </source>
</evidence>
<reference evidence="3" key="1">
    <citation type="journal article" date="2014" name="Front. Microbiol.">
        <title>High frequency of phylogenetically diverse reductive dehalogenase-homologous genes in deep subseafloor sedimentary metagenomes.</title>
        <authorList>
            <person name="Kawai M."/>
            <person name="Futagami T."/>
            <person name="Toyoda A."/>
            <person name="Takaki Y."/>
            <person name="Nishi S."/>
            <person name="Hori S."/>
            <person name="Arai W."/>
            <person name="Tsubouchi T."/>
            <person name="Morono Y."/>
            <person name="Uchiyama I."/>
            <person name="Ito T."/>
            <person name="Fujiyama A."/>
            <person name="Inagaki F."/>
            <person name="Takami H."/>
        </authorList>
    </citation>
    <scope>NUCLEOTIDE SEQUENCE</scope>
    <source>
        <strain evidence="3">Expedition CK06-06</strain>
    </source>
</reference>
<evidence type="ECO:0000259" key="2">
    <source>
        <dbReference type="Pfam" id="PF23872"/>
    </source>
</evidence>
<organism evidence="3">
    <name type="scientific">marine sediment metagenome</name>
    <dbReference type="NCBI Taxonomy" id="412755"/>
    <lineage>
        <taxon>unclassified sequences</taxon>
        <taxon>metagenomes</taxon>
        <taxon>ecological metagenomes</taxon>
    </lineage>
</organism>
<dbReference type="AlphaFoldDB" id="X0RXX0"/>
<dbReference type="InterPro" id="IPR055651">
    <property type="entry name" value="DUF7227"/>
</dbReference>
<feature type="region of interest" description="Disordered" evidence="1">
    <location>
        <begin position="1"/>
        <end position="26"/>
    </location>
</feature>
<accession>X0RXX0</accession>